<proteinExistence type="predicted"/>
<dbReference type="RefSeq" id="WP_345723045.1">
    <property type="nucleotide sequence ID" value="NZ_BAABRU010000011.1"/>
</dbReference>
<dbReference type="PANTHER" id="PTHR48090:SF7">
    <property type="entry name" value="RFBJ PROTEIN"/>
    <property type="match status" value="1"/>
</dbReference>
<keyword evidence="1" id="KW-0472">Membrane</keyword>
<dbReference type="GO" id="GO:0016740">
    <property type="term" value="F:transferase activity"/>
    <property type="evidence" value="ECO:0007669"/>
    <property type="project" value="UniProtKB-KW"/>
</dbReference>
<keyword evidence="3" id="KW-0808">Transferase</keyword>
<feature type="transmembrane region" description="Helical" evidence="1">
    <location>
        <begin position="253"/>
        <end position="278"/>
    </location>
</feature>
<evidence type="ECO:0000313" key="3">
    <source>
        <dbReference type="EMBL" id="GAA5529426.1"/>
    </source>
</evidence>
<dbReference type="Pfam" id="PF00535">
    <property type="entry name" value="Glycos_transf_2"/>
    <property type="match status" value="1"/>
</dbReference>
<evidence type="ECO:0000313" key="4">
    <source>
        <dbReference type="Proteomes" id="UP001428290"/>
    </source>
</evidence>
<dbReference type="SUPFAM" id="SSF53448">
    <property type="entry name" value="Nucleotide-diphospho-sugar transferases"/>
    <property type="match status" value="1"/>
</dbReference>
<feature type="domain" description="Glycosyltransferase 2-like" evidence="2">
    <location>
        <begin position="28"/>
        <end position="183"/>
    </location>
</feature>
<dbReference type="InterPro" id="IPR029044">
    <property type="entry name" value="Nucleotide-diphossugar_trans"/>
</dbReference>
<keyword evidence="1" id="KW-1133">Transmembrane helix</keyword>
<keyword evidence="4" id="KW-1185">Reference proteome</keyword>
<name>A0ABP9X1Y1_9CHLR</name>
<reference evidence="3 4" key="1">
    <citation type="submission" date="2024-02" db="EMBL/GenBank/DDBJ databases">
        <title>Herpetosiphon gulosus NBRC 112829.</title>
        <authorList>
            <person name="Ichikawa N."/>
            <person name="Katano-Makiyama Y."/>
            <person name="Hidaka K."/>
        </authorList>
    </citation>
    <scope>NUCLEOTIDE SEQUENCE [LARGE SCALE GENOMIC DNA]</scope>
    <source>
        <strain evidence="3 4">NBRC 112829</strain>
    </source>
</reference>
<sequence>MATLPMSETYIQPSEPTRSHPWRVIIQIPCLNEEATLPDVLNDIPLDLPNVHFETLVIDDGSTDRTVEVARELGVNYIVRHRGRKGLPAAFQSGMDAALKLGADIIVNTDGDHQYPGSAIPELIKPILEGKADIVIGDRQTQNVEHFSTQKKLLQRVGSWVVRVASDTDVPDAPSGFRAYSKEAGLRLYVTSEFSYTIENLIQAGKRRLNVDHVAITTKPTRPSRLHRGNFNFVKRQGATIIRTYAQYEPLKTFTYFALPFLLIGGGLLLRFMIYYLLDPNQTYTRYLQSVFIGGVFMIVGILTFFIGILADLSGNNRRINEEILYRLRNLEVEVARRLPSNDGEEIHE</sequence>
<evidence type="ECO:0000259" key="2">
    <source>
        <dbReference type="Pfam" id="PF00535"/>
    </source>
</evidence>
<dbReference type="Proteomes" id="UP001428290">
    <property type="component" value="Unassembled WGS sequence"/>
</dbReference>
<accession>A0ABP9X1Y1</accession>
<dbReference type="InterPro" id="IPR050256">
    <property type="entry name" value="Glycosyltransferase_2"/>
</dbReference>
<gene>
    <name evidence="3" type="primary">arnC_6</name>
    <name evidence="3" type="ORF">Hgul01_03236</name>
</gene>
<dbReference type="Gene3D" id="3.90.550.10">
    <property type="entry name" value="Spore Coat Polysaccharide Biosynthesis Protein SpsA, Chain A"/>
    <property type="match status" value="1"/>
</dbReference>
<organism evidence="3 4">
    <name type="scientific">Herpetosiphon gulosus</name>
    <dbReference type="NCBI Taxonomy" id="1973496"/>
    <lineage>
        <taxon>Bacteria</taxon>
        <taxon>Bacillati</taxon>
        <taxon>Chloroflexota</taxon>
        <taxon>Chloroflexia</taxon>
        <taxon>Herpetosiphonales</taxon>
        <taxon>Herpetosiphonaceae</taxon>
        <taxon>Herpetosiphon</taxon>
    </lineage>
</organism>
<evidence type="ECO:0000256" key="1">
    <source>
        <dbReference type="SAM" id="Phobius"/>
    </source>
</evidence>
<feature type="transmembrane region" description="Helical" evidence="1">
    <location>
        <begin position="290"/>
        <end position="311"/>
    </location>
</feature>
<dbReference type="InterPro" id="IPR001173">
    <property type="entry name" value="Glyco_trans_2-like"/>
</dbReference>
<dbReference type="PANTHER" id="PTHR48090">
    <property type="entry name" value="UNDECAPRENYL-PHOSPHATE 4-DEOXY-4-FORMAMIDO-L-ARABINOSE TRANSFERASE-RELATED"/>
    <property type="match status" value="1"/>
</dbReference>
<comment type="caution">
    <text evidence="3">The sequence shown here is derived from an EMBL/GenBank/DDBJ whole genome shotgun (WGS) entry which is preliminary data.</text>
</comment>
<protein>
    <submittedName>
        <fullName evidence="3">Undecaprenyl-phosphate 4-deoxy-4-formamido-L-arabinose transferase</fullName>
    </submittedName>
</protein>
<dbReference type="EMBL" id="BAABRU010000011">
    <property type="protein sequence ID" value="GAA5529426.1"/>
    <property type="molecule type" value="Genomic_DNA"/>
</dbReference>
<keyword evidence="1" id="KW-0812">Transmembrane</keyword>
<dbReference type="CDD" id="cd04179">
    <property type="entry name" value="DPM_DPG-synthase_like"/>
    <property type="match status" value="1"/>
</dbReference>